<name>A0A6J6UZC6_9ZZZZ</name>
<dbReference type="EMBL" id="CAEZYH010000200">
    <property type="protein sequence ID" value="CAB4738311.1"/>
    <property type="molecule type" value="Genomic_DNA"/>
</dbReference>
<dbReference type="Pfam" id="PF06684">
    <property type="entry name" value="AA_synth"/>
    <property type="match status" value="1"/>
</dbReference>
<evidence type="ECO:0000313" key="3">
    <source>
        <dbReference type="EMBL" id="CAB4865899.1"/>
    </source>
</evidence>
<dbReference type="InterPro" id="IPR009569">
    <property type="entry name" value="AA_synth_put"/>
</dbReference>
<dbReference type="InterPro" id="IPR035936">
    <property type="entry name" value="BB2672"/>
</dbReference>
<dbReference type="Gene3D" id="3.30.1330.110">
    <property type="entry name" value="BB2672"/>
    <property type="match status" value="1"/>
</dbReference>
<dbReference type="EMBL" id="CAEZZP010000013">
    <property type="protein sequence ID" value="CAB4764654.1"/>
    <property type="molecule type" value="Genomic_DNA"/>
</dbReference>
<protein>
    <submittedName>
        <fullName evidence="2">Unannotated protein</fullName>
    </submittedName>
</protein>
<dbReference type="SUPFAM" id="SSF160519">
    <property type="entry name" value="BB2672-like"/>
    <property type="match status" value="1"/>
</dbReference>
<proteinExistence type="predicted"/>
<evidence type="ECO:0000313" key="4">
    <source>
        <dbReference type="EMBL" id="CAB4918680.1"/>
    </source>
</evidence>
<dbReference type="AlphaFoldDB" id="A0A6J6UZC6"/>
<dbReference type="EMBL" id="CAFBLJ010000029">
    <property type="protein sequence ID" value="CAB4865899.1"/>
    <property type="molecule type" value="Genomic_DNA"/>
</dbReference>
<evidence type="ECO:0000313" key="2">
    <source>
        <dbReference type="EMBL" id="CAB4764654.1"/>
    </source>
</evidence>
<sequence>MLFEVRKIVTIVEEIFHDHSSGINGPIPTVPAMKGAVAAVVTNPYVGKYVDDLSPAVDELRALGERLGNILISHLGGDASKIDGYGKGIIVGSAGEIEHGAMWHIPGGGGMRAALGKGTSIVPSTKKVAGIGARLDVPITHMDWSYVGSHYDAIEVGVPDGPKPDEMVVILAMGVGGRVHARLAGGFTLADRGKPGVPA</sequence>
<accession>A0A6J6UZC6</accession>
<gene>
    <name evidence="1" type="ORF">UFOPK2658_02128</name>
    <name evidence="2" type="ORF">UFOPK2880_00365</name>
    <name evidence="3" type="ORF">UFOPK3304_00726</name>
    <name evidence="4" type="ORF">UFOPK3494_01950</name>
</gene>
<organism evidence="2">
    <name type="scientific">freshwater metagenome</name>
    <dbReference type="NCBI Taxonomy" id="449393"/>
    <lineage>
        <taxon>unclassified sequences</taxon>
        <taxon>metagenomes</taxon>
        <taxon>ecological metagenomes</taxon>
    </lineage>
</organism>
<reference evidence="2" key="1">
    <citation type="submission" date="2020-05" db="EMBL/GenBank/DDBJ databases">
        <authorList>
            <person name="Chiriac C."/>
            <person name="Salcher M."/>
            <person name="Ghai R."/>
            <person name="Kavagutti S V."/>
        </authorList>
    </citation>
    <scope>NUCLEOTIDE SEQUENCE</scope>
</reference>
<dbReference type="EMBL" id="CAFBMF010000240">
    <property type="protein sequence ID" value="CAB4918680.1"/>
    <property type="molecule type" value="Genomic_DNA"/>
</dbReference>
<evidence type="ECO:0000313" key="1">
    <source>
        <dbReference type="EMBL" id="CAB4738311.1"/>
    </source>
</evidence>